<feature type="short sequence motif" description="Nudix box" evidence="10">
    <location>
        <begin position="84"/>
        <end position="106"/>
    </location>
</feature>
<dbReference type="PROSITE" id="PS51462">
    <property type="entry name" value="NUDIX"/>
    <property type="match status" value="1"/>
</dbReference>
<organism evidence="13 14">
    <name type="scientific">Arcticibacter tournemirensis</name>
    <dbReference type="NCBI Taxonomy" id="699437"/>
    <lineage>
        <taxon>Bacteria</taxon>
        <taxon>Pseudomonadati</taxon>
        <taxon>Bacteroidota</taxon>
        <taxon>Sphingobacteriia</taxon>
        <taxon>Sphingobacteriales</taxon>
        <taxon>Sphingobacteriaceae</taxon>
        <taxon>Arcticibacter</taxon>
    </lineage>
</organism>
<dbReference type="Proteomes" id="UP000322918">
    <property type="component" value="Unassembled WGS sequence"/>
</dbReference>
<reference evidence="13 14" key="1">
    <citation type="submission" date="2018-12" db="EMBL/GenBank/DDBJ databases">
        <title>The Draft Genome Sequence of the Soil Bacterium Pedobacter tournemirensis R1.</title>
        <authorList>
            <person name="He J."/>
        </authorList>
    </citation>
    <scope>NUCLEOTIDE SEQUENCE [LARGE SCALE GENOMIC DNA]</scope>
    <source>
        <strain evidence="13 14">R1</strain>
    </source>
</reference>
<dbReference type="SUPFAM" id="SSF55811">
    <property type="entry name" value="Nudix"/>
    <property type="match status" value="1"/>
</dbReference>
<dbReference type="InterPro" id="IPR004385">
    <property type="entry name" value="NDP_pyrophosphatase"/>
</dbReference>
<dbReference type="AlphaFoldDB" id="A0A4Q0MD92"/>
<evidence type="ECO:0000313" key="15">
    <source>
        <dbReference type="Proteomes" id="UP000322918"/>
    </source>
</evidence>
<dbReference type="NCBIfam" id="TIGR00052">
    <property type="entry name" value="nudix-type nucleoside diphosphatase, YffH/AdpP family"/>
    <property type="match status" value="1"/>
</dbReference>
<evidence type="ECO:0000313" key="13">
    <source>
        <dbReference type="EMBL" id="RXF71195.1"/>
    </source>
</evidence>
<evidence type="ECO:0000256" key="9">
    <source>
        <dbReference type="PIRSR" id="PIRSR604385-2"/>
    </source>
</evidence>
<evidence type="ECO:0000256" key="4">
    <source>
        <dbReference type="ARBA" id="ARBA00011738"/>
    </source>
</evidence>
<evidence type="ECO:0000313" key="12">
    <source>
        <dbReference type="EMBL" id="KAA8481892.1"/>
    </source>
</evidence>
<comment type="caution">
    <text evidence="13">The sequence shown here is derived from an EMBL/GenBank/DDBJ whole genome shotgun (WGS) entry which is preliminary data.</text>
</comment>
<dbReference type="EMBL" id="VWNE01000020">
    <property type="protein sequence ID" value="KAA8481892.1"/>
    <property type="molecule type" value="Genomic_DNA"/>
</dbReference>
<dbReference type="InterPro" id="IPR015797">
    <property type="entry name" value="NUDIX_hydrolase-like_dom_sf"/>
</dbReference>
<dbReference type="GO" id="GO:0019693">
    <property type="term" value="P:ribose phosphate metabolic process"/>
    <property type="evidence" value="ECO:0007669"/>
    <property type="project" value="TreeGrafter"/>
</dbReference>
<evidence type="ECO:0000259" key="11">
    <source>
        <dbReference type="PROSITE" id="PS51462"/>
    </source>
</evidence>
<gene>
    <name evidence="13" type="ORF">EKH83_05735</name>
    <name evidence="12" type="ORF">F1649_13325</name>
</gene>
<protein>
    <recommendedName>
        <fullName evidence="5">GDP-mannose pyrophosphatase</fullName>
    </recommendedName>
    <alternativeName>
        <fullName evidence="7">GDP-mannose hydrolase</fullName>
    </alternativeName>
    <alternativeName>
        <fullName evidence="8">GDPMK</fullName>
    </alternativeName>
</protein>
<dbReference type="EMBL" id="RXOC01000003">
    <property type="protein sequence ID" value="RXF71195.1"/>
    <property type="molecule type" value="Genomic_DNA"/>
</dbReference>
<dbReference type="OrthoDB" id="1523642at2"/>
<dbReference type="PANTHER" id="PTHR11839">
    <property type="entry name" value="UDP/ADP-SUGAR PYROPHOSPHATASE"/>
    <property type="match status" value="1"/>
</dbReference>
<reference evidence="12 15" key="2">
    <citation type="submission" date="2019-09" db="EMBL/GenBank/DDBJ databases">
        <title>Pararcticibacter amylolyticus gen. nov., sp. nov., isolated from a rottenly hemp rope, and reclassification of Pedobacter tournemirensis as Pararcticibacter tournemirensis comb. nov.</title>
        <authorList>
            <person name="Cai Y."/>
        </authorList>
    </citation>
    <scope>NUCLEOTIDE SEQUENCE [LARGE SCALE GENOMIC DNA]</scope>
    <source>
        <strain evidence="12 15">TF5-37.2-LB10</strain>
    </source>
</reference>
<dbReference type="RefSeq" id="WP_128768441.1">
    <property type="nucleotide sequence ID" value="NZ_RXOC01000003.1"/>
</dbReference>
<dbReference type="InterPro" id="IPR000086">
    <property type="entry name" value="NUDIX_hydrolase_dom"/>
</dbReference>
<evidence type="ECO:0000256" key="1">
    <source>
        <dbReference type="ARBA" id="ARBA00000847"/>
    </source>
</evidence>
<feature type="binding site" evidence="9">
    <location>
        <position position="83"/>
    </location>
    <ligand>
        <name>Mg(2+)</name>
        <dbReference type="ChEBI" id="CHEBI:18420"/>
        <label>1</label>
    </ligand>
</feature>
<evidence type="ECO:0000256" key="7">
    <source>
        <dbReference type="ARBA" id="ARBA00032162"/>
    </source>
</evidence>
<name>A0A4Q0MD92_9SPHI</name>
<feature type="domain" description="Nudix hydrolase" evidence="11">
    <location>
        <begin position="41"/>
        <end position="181"/>
    </location>
</feature>
<dbReference type="Gene3D" id="3.90.79.10">
    <property type="entry name" value="Nucleoside Triphosphate Pyrophosphohydrolase"/>
    <property type="match status" value="1"/>
</dbReference>
<proteinExistence type="inferred from homology"/>
<dbReference type="GO" id="GO:0005829">
    <property type="term" value="C:cytosol"/>
    <property type="evidence" value="ECO:0007669"/>
    <property type="project" value="TreeGrafter"/>
</dbReference>
<keyword evidence="9" id="KW-0460">Magnesium</keyword>
<comment type="similarity">
    <text evidence="3">Belongs to the Nudix hydrolase family. NudK subfamily.</text>
</comment>
<comment type="subunit">
    <text evidence="4">Homodimer.</text>
</comment>
<dbReference type="Proteomes" id="UP000290848">
    <property type="component" value="Unassembled WGS sequence"/>
</dbReference>
<dbReference type="Pfam" id="PF00293">
    <property type="entry name" value="NUDIX"/>
    <property type="match status" value="1"/>
</dbReference>
<keyword evidence="9" id="KW-0479">Metal-binding</keyword>
<keyword evidence="6" id="KW-0378">Hydrolase</keyword>
<evidence type="ECO:0000256" key="2">
    <source>
        <dbReference type="ARBA" id="ARBA00001946"/>
    </source>
</evidence>
<evidence type="ECO:0000256" key="8">
    <source>
        <dbReference type="ARBA" id="ARBA00032272"/>
    </source>
</evidence>
<feature type="binding site" evidence="9">
    <location>
        <position position="99"/>
    </location>
    <ligand>
        <name>Mg(2+)</name>
        <dbReference type="ChEBI" id="CHEBI:18420"/>
        <label>1</label>
    </ligand>
</feature>
<dbReference type="PROSITE" id="PS00893">
    <property type="entry name" value="NUDIX_BOX"/>
    <property type="match status" value="1"/>
</dbReference>
<comment type="catalytic activity">
    <reaction evidence="1">
        <text>GDP-alpha-D-mannose + H2O = alpha-D-mannose 1-phosphate + GMP + 2 H(+)</text>
        <dbReference type="Rhea" id="RHEA:27978"/>
        <dbReference type="ChEBI" id="CHEBI:15377"/>
        <dbReference type="ChEBI" id="CHEBI:15378"/>
        <dbReference type="ChEBI" id="CHEBI:57527"/>
        <dbReference type="ChEBI" id="CHEBI:58115"/>
        <dbReference type="ChEBI" id="CHEBI:58409"/>
    </reaction>
</comment>
<evidence type="ECO:0000313" key="14">
    <source>
        <dbReference type="Proteomes" id="UP000290848"/>
    </source>
</evidence>
<feature type="binding site" evidence="9">
    <location>
        <position position="103"/>
    </location>
    <ligand>
        <name>Mg(2+)</name>
        <dbReference type="ChEBI" id="CHEBI:18420"/>
        <label>1</label>
    </ligand>
</feature>
<dbReference type="InterPro" id="IPR020084">
    <property type="entry name" value="NUDIX_hydrolase_CS"/>
</dbReference>
<dbReference type="GO" id="GO:0046872">
    <property type="term" value="F:metal ion binding"/>
    <property type="evidence" value="ECO:0007669"/>
    <property type="project" value="UniProtKB-KW"/>
</dbReference>
<dbReference type="GO" id="GO:0016818">
    <property type="term" value="F:hydrolase activity, acting on acid anhydrides, in phosphorus-containing anhydrides"/>
    <property type="evidence" value="ECO:0007669"/>
    <property type="project" value="InterPro"/>
</dbReference>
<evidence type="ECO:0000256" key="6">
    <source>
        <dbReference type="ARBA" id="ARBA00022801"/>
    </source>
</evidence>
<comment type="cofactor">
    <cofactor evidence="2 9">
        <name>Mg(2+)</name>
        <dbReference type="ChEBI" id="CHEBI:18420"/>
    </cofactor>
</comment>
<keyword evidence="15" id="KW-1185">Reference proteome</keyword>
<evidence type="ECO:0000256" key="3">
    <source>
        <dbReference type="ARBA" id="ARBA00007275"/>
    </source>
</evidence>
<dbReference type="GO" id="GO:0006753">
    <property type="term" value="P:nucleoside phosphate metabolic process"/>
    <property type="evidence" value="ECO:0007669"/>
    <property type="project" value="TreeGrafter"/>
</dbReference>
<sequence length="191" mass="21943">MAEIKIIKQETLSDKKYRLDFFEFEKTQNGKTEKQQREIYFRPSAAAILLFDPERKTVLLTRQFRLPVHLSHKKPDMIIEACAGVIDDGEFPEHAIVREVEEETGYRISEIRQVAEGFTSPASFMEYVYFFTGIYSSDMRVNEGGGKKDEGEDIELVEVSFSEARRMLEAGEIRDVKTILLLQHAALTGLL</sequence>
<evidence type="ECO:0000256" key="10">
    <source>
        <dbReference type="PIRSR" id="PIRSR604385-3"/>
    </source>
</evidence>
<accession>A0A4Q0MD92</accession>
<dbReference type="CDD" id="cd24157">
    <property type="entry name" value="NUDIX_GDPMK"/>
    <property type="match status" value="1"/>
</dbReference>
<feature type="binding site" evidence="9">
    <location>
        <position position="152"/>
    </location>
    <ligand>
        <name>Mg(2+)</name>
        <dbReference type="ChEBI" id="CHEBI:18420"/>
        <label>1</label>
    </ligand>
</feature>
<dbReference type="PANTHER" id="PTHR11839:SF18">
    <property type="entry name" value="NUDIX HYDROLASE DOMAIN-CONTAINING PROTEIN"/>
    <property type="match status" value="1"/>
</dbReference>
<evidence type="ECO:0000256" key="5">
    <source>
        <dbReference type="ARBA" id="ARBA00016377"/>
    </source>
</evidence>